<dbReference type="EMBL" id="LCLS01000042">
    <property type="protein sequence ID" value="KKU20371.1"/>
    <property type="molecule type" value="Genomic_DNA"/>
</dbReference>
<dbReference type="InterPro" id="IPR037914">
    <property type="entry name" value="SpoVT-AbrB_sf"/>
</dbReference>
<dbReference type="PROSITE" id="PS51740">
    <property type="entry name" value="SPOVT_ABRB"/>
    <property type="match status" value="1"/>
</dbReference>
<keyword evidence="2" id="KW-0812">Transmembrane</keyword>
<evidence type="ECO:0000313" key="5">
    <source>
        <dbReference type="Proteomes" id="UP000034107"/>
    </source>
</evidence>
<gene>
    <name evidence="4" type="ORF">UX31_C0042G0006</name>
</gene>
<dbReference type="GO" id="GO:0003677">
    <property type="term" value="F:DNA binding"/>
    <property type="evidence" value="ECO:0007669"/>
    <property type="project" value="UniProtKB-UniRule"/>
</dbReference>
<evidence type="ECO:0000313" key="4">
    <source>
        <dbReference type="EMBL" id="KKU20371.1"/>
    </source>
</evidence>
<feature type="domain" description="SpoVT-AbrB" evidence="3">
    <location>
        <begin position="19"/>
        <end position="64"/>
    </location>
</feature>
<dbReference type="NCBIfam" id="TIGR01439">
    <property type="entry name" value="lp_hng_hel_AbrB"/>
    <property type="match status" value="1"/>
</dbReference>
<proteinExistence type="predicted"/>
<dbReference type="Gene3D" id="2.10.260.10">
    <property type="match status" value="1"/>
</dbReference>
<comment type="caution">
    <text evidence="4">The sequence shown here is derived from an EMBL/GenBank/DDBJ whole genome shotgun (WGS) entry which is preliminary data.</text>
</comment>
<protein>
    <recommendedName>
        <fullName evidence="3">SpoVT-AbrB domain-containing protein</fullName>
    </recommendedName>
</protein>
<dbReference type="SMART" id="SM00966">
    <property type="entry name" value="SpoVT_AbrB"/>
    <property type="match status" value="1"/>
</dbReference>
<dbReference type="SUPFAM" id="SSF89447">
    <property type="entry name" value="AbrB/MazE/MraZ-like"/>
    <property type="match status" value="1"/>
</dbReference>
<evidence type="ECO:0000256" key="2">
    <source>
        <dbReference type="SAM" id="Phobius"/>
    </source>
</evidence>
<evidence type="ECO:0000256" key="1">
    <source>
        <dbReference type="PROSITE-ProRule" id="PRU01076"/>
    </source>
</evidence>
<name>A0A0G1NIS9_9BACT</name>
<keyword evidence="1" id="KW-0238">DNA-binding</keyword>
<feature type="transmembrane region" description="Helical" evidence="2">
    <location>
        <begin position="12"/>
        <end position="34"/>
    </location>
</feature>
<dbReference type="Pfam" id="PF04014">
    <property type="entry name" value="MazE_antitoxin"/>
    <property type="match status" value="1"/>
</dbReference>
<keyword evidence="2" id="KW-1133">Transmembrane helix</keyword>
<reference evidence="4 5" key="1">
    <citation type="journal article" date="2015" name="Nature">
        <title>rRNA introns, odd ribosomes, and small enigmatic genomes across a large radiation of phyla.</title>
        <authorList>
            <person name="Brown C.T."/>
            <person name="Hug L.A."/>
            <person name="Thomas B.C."/>
            <person name="Sharon I."/>
            <person name="Castelle C.J."/>
            <person name="Singh A."/>
            <person name="Wilkins M.J."/>
            <person name="Williams K.H."/>
            <person name="Banfield J.F."/>
        </authorList>
    </citation>
    <scope>NUCLEOTIDE SEQUENCE [LARGE SCALE GENOMIC DNA]</scope>
</reference>
<accession>A0A0G1NIS9</accession>
<organism evidence="4 5">
    <name type="scientific">Candidatus Nomurabacteria bacterium GW2011_GWA1_46_11</name>
    <dbReference type="NCBI Taxonomy" id="1618732"/>
    <lineage>
        <taxon>Bacteria</taxon>
        <taxon>Candidatus Nomuraibacteriota</taxon>
    </lineage>
</organism>
<sequence>MHYILTDVMERNIINVFMVFTVSITSQGQISIPAKIRRDLGLKKAGKALIRVENRRMVVEPIGDLLELKGSLKTNKKTLTSSEIHELFAKDIASKKNEESNTGH</sequence>
<keyword evidence="2" id="KW-0472">Membrane</keyword>
<dbReference type="InterPro" id="IPR007159">
    <property type="entry name" value="SpoVT-AbrB_dom"/>
</dbReference>
<dbReference type="Proteomes" id="UP000034107">
    <property type="component" value="Unassembled WGS sequence"/>
</dbReference>
<evidence type="ECO:0000259" key="3">
    <source>
        <dbReference type="PROSITE" id="PS51740"/>
    </source>
</evidence>
<dbReference type="AlphaFoldDB" id="A0A0G1NIS9"/>